<reference evidence="1 2" key="1">
    <citation type="submission" date="2013-11" db="EMBL/GenBank/DDBJ databases">
        <title>Opisthorchis viverrini - life in the bile duct.</title>
        <authorList>
            <person name="Young N.D."/>
            <person name="Nagarajan N."/>
            <person name="Lin S.J."/>
            <person name="Korhonen P.K."/>
            <person name="Jex A.R."/>
            <person name="Hall R.S."/>
            <person name="Safavi-Hemami H."/>
            <person name="Kaewkong W."/>
            <person name="Bertrand D."/>
            <person name="Gao S."/>
            <person name="Seet Q."/>
            <person name="Wongkham S."/>
            <person name="Teh B.T."/>
            <person name="Wongkham C."/>
            <person name="Intapan P.M."/>
            <person name="Maleewong W."/>
            <person name="Yang X."/>
            <person name="Hu M."/>
            <person name="Wang Z."/>
            <person name="Hofmann A."/>
            <person name="Sternberg P.W."/>
            <person name="Tan P."/>
            <person name="Wang J."/>
            <person name="Gasser R.B."/>
        </authorList>
    </citation>
    <scope>NUCLEOTIDE SEQUENCE [LARGE SCALE GENOMIC DNA]</scope>
</reference>
<evidence type="ECO:0000313" key="1">
    <source>
        <dbReference type="EMBL" id="KER32371.1"/>
    </source>
</evidence>
<dbReference type="CTD" id="20315781"/>
<dbReference type="Proteomes" id="UP000054324">
    <property type="component" value="Unassembled WGS sequence"/>
</dbReference>
<organism evidence="1 2">
    <name type="scientific">Opisthorchis viverrini</name>
    <name type="common">Southeast Asian liver fluke</name>
    <dbReference type="NCBI Taxonomy" id="6198"/>
    <lineage>
        <taxon>Eukaryota</taxon>
        <taxon>Metazoa</taxon>
        <taxon>Spiralia</taxon>
        <taxon>Lophotrochozoa</taxon>
        <taxon>Platyhelminthes</taxon>
        <taxon>Trematoda</taxon>
        <taxon>Digenea</taxon>
        <taxon>Opisthorchiida</taxon>
        <taxon>Opisthorchiata</taxon>
        <taxon>Opisthorchiidae</taxon>
        <taxon>Opisthorchis</taxon>
    </lineage>
</organism>
<accession>A0A074ZZ68</accession>
<dbReference type="AlphaFoldDB" id="A0A074ZZ68"/>
<dbReference type="KEGG" id="ovi:T265_01593"/>
<dbReference type="RefSeq" id="XP_009163916.1">
    <property type="nucleotide sequence ID" value="XM_009165652.1"/>
</dbReference>
<keyword evidence="2" id="KW-1185">Reference proteome</keyword>
<dbReference type="EMBL" id="KL596635">
    <property type="protein sequence ID" value="KER32371.1"/>
    <property type="molecule type" value="Genomic_DNA"/>
</dbReference>
<evidence type="ECO:0000313" key="2">
    <source>
        <dbReference type="Proteomes" id="UP000054324"/>
    </source>
</evidence>
<protein>
    <submittedName>
        <fullName evidence="1">Uncharacterized protein</fullName>
    </submittedName>
</protein>
<proteinExistence type="predicted"/>
<dbReference type="GeneID" id="20315781"/>
<name>A0A074ZZ68_OPIVI</name>
<sequence>MCLMIRYHLNSLNSQSKWDWSIALYYSANRNHHTVVKMRPNDACGAHSPHVMDRAEHEGISNDNNTFQNGAVKVITSRTVENHKLWNAATLSTPKYESSKRLGLFRTGHSTIISSHQSLTSPEFKLTFLLNVTK</sequence>
<gene>
    <name evidence="1" type="ORF">T265_01593</name>
</gene>